<dbReference type="Proteomes" id="UP000187412">
    <property type="component" value="Unassembled WGS sequence"/>
</dbReference>
<name>A0ABX3GW50_PAEBO</name>
<accession>A0ABX3GW50</accession>
<sequence>MKPLSLRYVIVFAALSALTLLGVGIGALSGYGAEHSPAVLTAAVQKEAKSPAALPKPKAVQPVLPESTPLPVSEALSQRVVEYHIDVQLLPDTTSLRASETVTWTHPGLKPVQELYFHLYPNAFASEDTTFMKESGGELRGDAMPANGFGSMTLTDLRTTEGVSLMQRLQYVQPDDGNVNDKTLVKVHLPQPVNGGESVTLKVQFEVKLPKIFARMGSAGNFVMAGQWFPKLSVYEPAGTRGVQEEGWNLHQYHGTSEFYSDFGIYNVTISVPPNYIVGASGFPVKSAKLKQDQKVYQFYADDVHDFAWAASPDFVVAEEAFSTDHVPGVRIKLYLDPLHKHLQERYFQATKAALTNFSKWYGPYPYSTLSIVVPPKEGNGAGGMEYPTLVTAFGAAEASPGTSLERTVIHEIGHQYFYGMLASNEFEEAWLDESFTSYAEDRLMEQEYGVSSNHVLQASLVTSSQPLDLETWKYTPADSYARNVYIRGKLVLKDIEQQVGTKTMDAIMAAYTRKFRFRHPSTADFQKIVEKVTKKSWQAYFDQYVYSGGSPDFSIDHIKISDPKKEGGDDNARYESSVAVSNKGNQYGDVPIKFTFLDGYTVQQFWNGTEKETTFQLAYKAPLLSAEIDPEHSILLESKHLNNFRLAELERKTLSRWTLSATKLLETLLGTLVW</sequence>
<keyword evidence="3" id="KW-1185">Reference proteome</keyword>
<dbReference type="CDD" id="cd09604">
    <property type="entry name" value="M1_APN_like"/>
    <property type="match status" value="1"/>
</dbReference>
<feature type="domain" description="Peptidase M1 membrane alanine aminopeptidase" evidence="1">
    <location>
        <begin position="350"/>
        <end position="545"/>
    </location>
</feature>
<dbReference type="RefSeq" id="WP_076114085.1">
    <property type="nucleotide sequence ID" value="NZ_MPTB01000059.1"/>
</dbReference>
<dbReference type="EMBL" id="MPTB01000059">
    <property type="protein sequence ID" value="OMD38746.1"/>
    <property type="molecule type" value="Genomic_DNA"/>
</dbReference>
<dbReference type="InterPro" id="IPR034015">
    <property type="entry name" value="M1_LTA4H"/>
</dbReference>
<dbReference type="InterPro" id="IPR027268">
    <property type="entry name" value="Peptidase_M4/M1_CTD_sf"/>
</dbReference>
<evidence type="ECO:0000259" key="1">
    <source>
        <dbReference type="Pfam" id="PF01433"/>
    </source>
</evidence>
<dbReference type="Gene3D" id="1.10.390.10">
    <property type="entry name" value="Neutral Protease Domain 2"/>
    <property type="match status" value="1"/>
</dbReference>
<comment type="caution">
    <text evidence="2">The sequence shown here is derived from an EMBL/GenBank/DDBJ whole genome shotgun (WGS) entry which is preliminary data.</text>
</comment>
<organism evidence="2 3">
    <name type="scientific">Paenibacillus borealis</name>
    <dbReference type="NCBI Taxonomy" id="160799"/>
    <lineage>
        <taxon>Bacteria</taxon>
        <taxon>Bacillati</taxon>
        <taxon>Bacillota</taxon>
        <taxon>Bacilli</taxon>
        <taxon>Bacillales</taxon>
        <taxon>Paenibacillaceae</taxon>
        <taxon>Paenibacillus</taxon>
    </lineage>
</organism>
<gene>
    <name evidence="2" type="ORF">BSK56_30125</name>
</gene>
<dbReference type="InterPro" id="IPR014782">
    <property type="entry name" value="Peptidase_M1_dom"/>
</dbReference>
<dbReference type="PANTHER" id="PTHR45726">
    <property type="entry name" value="LEUKOTRIENE A-4 HYDROLASE"/>
    <property type="match status" value="1"/>
</dbReference>
<dbReference type="Pfam" id="PF01433">
    <property type="entry name" value="Peptidase_M1"/>
    <property type="match status" value="1"/>
</dbReference>
<evidence type="ECO:0000313" key="2">
    <source>
        <dbReference type="EMBL" id="OMD38746.1"/>
    </source>
</evidence>
<proteinExistence type="predicted"/>
<dbReference type="SUPFAM" id="SSF55486">
    <property type="entry name" value="Metalloproteases ('zincins'), catalytic domain"/>
    <property type="match status" value="1"/>
</dbReference>
<reference evidence="2 3" key="1">
    <citation type="submission" date="2016-10" db="EMBL/GenBank/DDBJ databases">
        <title>Paenibacillus species isolates.</title>
        <authorList>
            <person name="Beno S.M."/>
        </authorList>
    </citation>
    <scope>NUCLEOTIDE SEQUENCE [LARGE SCALE GENOMIC DNA]</scope>
    <source>
        <strain evidence="2 3">FSL H7-0744</strain>
    </source>
</reference>
<protein>
    <submittedName>
        <fullName evidence="2">EnpEP protein</fullName>
    </submittedName>
</protein>
<evidence type="ECO:0000313" key="3">
    <source>
        <dbReference type="Proteomes" id="UP000187412"/>
    </source>
</evidence>
<dbReference type="PANTHER" id="PTHR45726:SF3">
    <property type="entry name" value="LEUKOTRIENE A-4 HYDROLASE"/>
    <property type="match status" value="1"/>
</dbReference>